<dbReference type="AlphaFoldDB" id="A0A3M8LNJ5"/>
<dbReference type="Proteomes" id="UP000279859">
    <property type="component" value="Unassembled WGS sequence"/>
</dbReference>
<evidence type="ECO:0000313" key="3">
    <source>
        <dbReference type="Proteomes" id="UP000279859"/>
    </source>
</evidence>
<protein>
    <submittedName>
        <fullName evidence="2">Uncharacterized protein</fullName>
    </submittedName>
</protein>
<keyword evidence="1" id="KW-1133">Transmembrane helix</keyword>
<dbReference type="OrthoDB" id="5081451at2"/>
<evidence type="ECO:0000256" key="1">
    <source>
        <dbReference type="SAM" id="Phobius"/>
    </source>
</evidence>
<keyword evidence="1" id="KW-0472">Membrane</keyword>
<comment type="caution">
    <text evidence="2">The sequence shown here is derived from an EMBL/GenBank/DDBJ whole genome shotgun (WGS) entry which is preliminary data.</text>
</comment>
<reference evidence="2 3" key="1">
    <citation type="submission" date="2018-11" db="EMBL/GenBank/DDBJ databases">
        <title>Cryobacterium sp. nov., isolated from rhizosphere soil of lettuce.</title>
        <authorList>
            <person name="Wang Y."/>
        </authorList>
    </citation>
    <scope>NUCLEOTIDE SEQUENCE [LARGE SCALE GENOMIC DNA]</scope>
    <source>
        <strain evidence="2 3">NEAU-85</strain>
    </source>
</reference>
<keyword evidence="3" id="KW-1185">Reference proteome</keyword>
<name>A0A3M8LNJ5_9MICO</name>
<accession>A0A3M8LNJ5</accession>
<keyword evidence="1" id="KW-0812">Transmembrane</keyword>
<gene>
    <name evidence="2" type="ORF">EEJ31_01600</name>
</gene>
<dbReference type="EMBL" id="RDSR01000002">
    <property type="protein sequence ID" value="RNE66931.1"/>
    <property type="molecule type" value="Genomic_DNA"/>
</dbReference>
<proteinExistence type="predicted"/>
<sequence>MTTPSNHSPSRSDRLRPAEFLALSAAMALFVGFVVLLTTRQVTLAVISLGITFIVVLVVIAMFALGTKPDAAEKSDLDEQNHS</sequence>
<feature type="transmembrane region" description="Helical" evidence="1">
    <location>
        <begin position="44"/>
        <end position="65"/>
    </location>
</feature>
<feature type="transmembrane region" description="Helical" evidence="1">
    <location>
        <begin position="20"/>
        <end position="38"/>
    </location>
</feature>
<dbReference type="RefSeq" id="WP_123044545.1">
    <property type="nucleotide sequence ID" value="NZ_RDSR01000002.1"/>
</dbReference>
<organism evidence="2 3">
    <name type="scientific">Cryobacterium tepidiphilum</name>
    <dbReference type="NCBI Taxonomy" id="2486026"/>
    <lineage>
        <taxon>Bacteria</taxon>
        <taxon>Bacillati</taxon>
        <taxon>Actinomycetota</taxon>
        <taxon>Actinomycetes</taxon>
        <taxon>Micrococcales</taxon>
        <taxon>Microbacteriaceae</taxon>
        <taxon>Cryobacterium</taxon>
    </lineage>
</organism>
<evidence type="ECO:0000313" key="2">
    <source>
        <dbReference type="EMBL" id="RNE66931.1"/>
    </source>
</evidence>